<evidence type="ECO:0000256" key="2">
    <source>
        <dbReference type="ARBA" id="ARBA00022670"/>
    </source>
</evidence>
<dbReference type="Gene3D" id="2.40.10.10">
    <property type="entry name" value="Trypsin-like serine proteases"/>
    <property type="match status" value="2"/>
</dbReference>
<dbReference type="eggNOG" id="COG0265">
    <property type="taxonomic scope" value="Bacteria"/>
</dbReference>
<feature type="transmembrane region" description="Helical" evidence="5">
    <location>
        <begin position="147"/>
        <end position="170"/>
    </location>
</feature>
<dbReference type="Pfam" id="PF13365">
    <property type="entry name" value="Trypsin_2"/>
    <property type="match status" value="1"/>
</dbReference>
<dbReference type="CDD" id="cd06779">
    <property type="entry name" value="cpPDZ_Deg_HtrA-like"/>
    <property type="match status" value="1"/>
</dbReference>
<organism evidence="7 8">
    <name type="scientific">[Clostridium] leptum DSM 753</name>
    <dbReference type="NCBI Taxonomy" id="428125"/>
    <lineage>
        <taxon>Bacteria</taxon>
        <taxon>Bacillati</taxon>
        <taxon>Bacillota</taxon>
        <taxon>Clostridia</taxon>
        <taxon>Eubacteriales</taxon>
        <taxon>Oscillospiraceae</taxon>
        <taxon>Oscillospiraceae incertae sedis</taxon>
    </lineage>
</organism>
<feature type="region of interest" description="Disordered" evidence="4">
    <location>
        <begin position="509"/>
        <end position="556"/>
    </location>
</feature>
<feature type="domain" description="PDZ" evidence="6">
    <location>
        <begin position="420"/>
        <end position="498"/>
    </location>
</feature>
<feature type="transmembrane region" description="Helical" evidence="5">
    <location>
        <begin position="15"/>
        <end position="33"/>
    </location>
</feature>
<feature type="compositionally biased region" description="Polar residues" evidence="4">
    <location>
        <begin position="513"/>
        <end position="522"/>
    </location>
</feature>
<dbReference type="InterPro" id="IPR043504">
    <property type="entry name" value="Peptidase_S1_PA_chymotrypsin"/>
</dbReference>
<keyword evidence="2" id="KW-0645">Protease</keyword>
<dbReference type="InterPro" id="IPR051201">
    <property type="entry name" value="Chloro_Bact_Ser_Proteases"/>
</dbReference>
<proteinExistence type="inferred from homology"/>
<dbReference type="GO" id="GO:0006508">
    <property type="term" value="P:proteolysis"/>
    <property type="evidence" value="ECO:0007669"/>
    <property type="project" value="UniProtKB-KW"/>
</dbReference>
<evidence type="ECO:0000256" key="4">
    <source>
        <dbReference type="SAM" id="MobiDB-lite"/>
    </source>
</evidence>
<evidence type="ECO:0000313" key="8">
    <source>
        <dbReference type="Proteomes" id="UP000003490"/>
    </source>
</evidence>
<comment type="similarity">
    <text evidence="1">Belongs to the peptidase S1C family.</text>
</comment>
<dbReference type="InterPro" id="IPR001940">
    <property type="entry name" value="Peptidase_S1C"/>
</dbReference>
<keyword evidence="3" id="KW-0378">Hydrolase</keyword>
<dbReference type="SMART" id="SM00228">
    <property type="entry name" value="PDZ"/>
    <property type="match status" value="1"/>
</dbReference>
<name>A7VVD4_9FIRM</name>
<sequence>MLLNCEAVHIFLQKLLSFIHLSIKKLSLFTFIIKARSKKIIQHRFKEEVSMNNYNPYDPNQNQSYGDPQNTINGQGTESTYSQGGGQEQNTQPYHGQTQGDSTYHYSYQSPYQNVVNTTATPVTGSAPVPPSKKKEKKPRYLSRKAAAVFMALVILAAGGLGVGGGILGYQLAKGSGSGSGVNITTVQPSSGENTNAVNYTGDSMSVSDVAAMTSPSVVEITTEAVTTDIYMQQYVQTGAGSGVIISEDGYIVTNNHVIDGAEKITVTTKDGTAYEAKLVGTDSETDVALLKVEATGLKAVVMGNSSDLQVGDTAVVIGNPLGQLGGTVTSGIVSALDRDITLNGNSMSLLQTNAAINPGNSGGGMFNDKGELVGIVVAKSGGTTSDGTTIEGLGFAIPIDDVKEVVQELSTNGYVTGRPSLGVNLVDITNEQTAMMYRVNQLGVYVLKSTNEANNLQAGDCIVSVDGTAVSSADEVKSIIQDHKVGDTLSIVIIREGKTMTVEAALQENKPDTSSNDENTAGGNNGQGSGGQDSQQTPEDSQGGSLRDWLNQFGF</sequence>
<keyword evidence="5" id="KW-0812">Transmembrane</keyword>
<dbReference type="InterPro" id="IPR009003">
    <property type="entry name" value="Peptidase_S1_PA"/>
</dbReference>
<evidence type="ECO:0000313" key="7">
    <source>
        <dbReference type="EMBL" id="EDO60934.1"/>
    </source>
</evidence>
<dbReference type="SMR" id="A7VVD4"/>
<dbReference type="Gene3D" id="2.30.42.10">
    <property type="match status" value="1"/>
</dbReference>
<dbReference type="PRINTS" id="PR00834">
    <property type="entry name" value="PROTEASES2C"/>
</dbReference>
<dbReference type="HOGENOM" id="CLU_020120_0_0_9"/>
<dbReference type="InterPro" id="IPR001478">
    <property type="entry name" value="PDZ"/>
</dbReference>
<dbReference type="Pfam" id="PF13180">
    <property type="entry name" value="PDZ_2"/>
    <property type="match status" value="1"/>
</dbReference>
<dbReference type="PANTHER" id="PTHR43343">
    <property type="entry name" value="PEPTIDASE S12"/>
    <property type="match status" value="1"/>
</dbReference>
<gene>
    <name evidence="7" type="ORF">CLOLEP_02546</name>
</gene>
<feature type="compositionally biased region" description="Polar residues" evidence="4">
    <location>
        <begin position="64"/>
        <end position="103"/>
    </location>
</feature>
<comment type="caution">
    <text evidence="7">The sequence shown here is derived from an EMBL/GenBank/DDBJ whole genome shotgun (WGS) entry which is preliminary data.</text>
</comment>
<evidence type="ECO:0000256" key="1">
    <source>
        <dbReference type="ARBA" id="ARBA00010541"/>
    </source>
</evidence>
<dbReference type="SUPFAM" id="SSF50156">
    <property type="entry name" value="PDZ domain-like"/>
    <property type="match status" value="1"/>
</dbReference>
<keyword evidence="5" id="KW-1133">Transmembrane helix</keyword>
<feature type="region of interest" description="Disordered" evidence="4">
    <location>
        <begin position="52"/>
        <end position="103"/>
    </location>
</feature>
<evidence type="ECO:0000256" key="3">
    <source>
        <dbReference type="ARBA" id="ARBA00022801"/>
    </source>
</evidence>
<dbReference type="InterPro" id="IPR036034">
    <property type="entry name" value="PDZ_sf"/>
</dbReference>
<evidence type="ECO:0000256" key="5">
    <source>
        <dbReference type="SAM" id="Phobius"/>
    </source>
</evidence>
<feature type="compositionally biased region" description="Low complexity" evidence="4">
    <location>
        <begin position="52"/>
        <end position="63"/>
    </location>
</feature>
<reference evidence="7 8" key="2">
    <citation type="submission" date="2007-08" db="EMBL/GenBank/DDBJ databases">
        <authorList>
            <person name="Fulton L."/>
            <person name="Clifton S."/>
            <person name="Fulton B."/>
            <person name="Xu J."/>
            <person name="Minx P."/>
            <person name="Pepin K.H."/>
            <person name="Johnson M."/>
            <person name="Thiruvilangam P."/>
            <person name="Bhonagiri V."/>
            <person name="Nash W.E."/>
            <person name="Wang C."/>
            <person name="Mardis E.R."/>
            <person name="Wilson R.K."/>
        </authorList>
    </citation>
    <scope>NUCLEOTIDE SEQUENCE [LARGE SCALE GENOMIC DNA]</scope>
    <source>
        <strain evidence="7 8">DSM 753</strain>
    </source>
</reference>
<feature type="region of interest" description="Disordered" evidence="4">
    <location>
        <begin position="118"/>
        <end position="140"/>
    </location>
</feature>
<reference evidence="7 8" key="1">
    <citation type="submission" date="2007-08" db="EMBL/GenBank/DDBJ databases">
        <title>Draft genome sequence of Clostridium leptum (DSM 753).</title>
        <authorList>
            <person name="Sudarsanam P."/>
            <person name="Ley R."/>
            <person name="Guruge J."/>
            <person name="Turnbaugh P.J."/>
            <person name="Mahowald M."/>
            <person name="Liep D."/>
            <person name="Gordon J."/>
        </authorList>
    </citation>
    <scope>NUCLEOTIDE SEQUENCE [LARGE SCALE GENOMIC DNA]</scope>
    <source>
        <strain evidence="7 8">DSM 753</strain>
    </source>
</reference>
<dbReference type="Proteomes" id="UP000003490">
    <property type="component" value="Unassembled WGS sequence"/>
</dbReference>
<accession>A7VVD4</accession>
<dbReference type="GO" id="GO:0004252">
    <property type="term" value="F:serine-type endopeptidase activity"/>
    <property type="evidence" value="ECO:0007669"/>
    <property type="project" value="InterPro"/>
</dbReference>
<evidence type="ECO:0000259" key="6">
    <source>
        <dbReference type="SMART" id="SM00228"/>
    </source>
</evidence>
<dbReference type="PANTHER" id="PTHR43343:SF3">
    <property type="entry name" value="PROTEASE DO-LIKE 8, CHLOROPLASTIC"/>
    <property type="match status" value="1"/>
</dbReference>
<dbReference type="SUPFAM" id="SSF50494">
    <property type="entry name" value="Trypsin-like serine proteases"/>
    <property type="match status" value="1"/>
</dbReference>
<keyword evidence="5" id="KW-0472">Membrane</keyword>
<dbReference type="AlphaFoldDB" id="A7VVD4"/>
<dbReference type="EMBL" id="ABCB02000019">
    <property type="protein sequence ID" value="EDO60934.1"/>
    <property type="molecule type" value="Genomic_DNA"/>
</dbReference>
<protein>
    <submittedName>
        <fullName evidence="7">Trypsin</fullName>
    </submittedName>
</protein>